<dbReference type="AlphaFoldDB" id="A0A9D1PCF2"/>
<organism evidence="1 2">
    <name type="scientific">Candidatus Blautia stercorigallinarum</name>
    <dbReference type="NCBI Taxonomy" id="2838501"/>
    <lineage>
        <taxon>Bacteria</taxon>
        <taxon>Bacillati</taxon>
        <taxon>Bacillota</taxon>
        <taxon>Clostridia</taxon>
        <taxon>Lachnospirales</taxon>
        <taxon>Lachnospiraceae</taxon>
        <taxon>Blautia</taxon>
    </lineage>
</organism>
<evidence type="ECO:0000313" key="1">
    <source>
        <dbReference type="EMBL" id="HIV38170.1"/>
    </source>
</evidence>
<dbReference type="Pfam" id="PF12672">
    <property type="entry name" value="DUF3793"/>
    <property type="match status" value="1"/>
</dbReference>
<name>A0A9D1PCF2_9FIRM</name>
<protein>
    <submittedName>
        <fullName evidence="1">DUF3793 family protein</fullName>
    </submittedName>
</protein>
<dbReference type="EMBL" id="DXIQ01000025">
    <property type="protein sequence ID" value="HIV38170.1"/>
    <property type="molecule type" value="Genomic_DNA"/>
</dbReference>
<proteinExistence type="predicted"/>
<evidence type="ECO:0000313" key="2">
    <source>
        <dbReference type="Proteomes" id="UP000886814"/>
    </source>
</evidence>
<dbReference type="Proteomes" id="UP000886814">
    <property type="component" value="Unassembled WGS sequence"/>
</dbReference>
<reference evidence="1" key="2">
    <citation type="submission" date="2021-04" db="EMBL/GenBank/DDBJ databases">
        <authorList>
            <person name="Gilroy R."/>
        </authorList>
    </citation>
    <scope>NUCLEOTIDE SEQUENCE</scope>
    <source>
        <strain evidence="1">CHK195-9823</strain>
    </source>
</reference>
<sequence>MLDKYLIRHSAPTLAGLKTANLFWYSREKGEELEEVLAPWKEIFREKGLGLRVMKVNGNRALLYLFRMEKLRRELEREKTRAILKTQGYNYETSDEAIEILKSRMGDNGSFPHEVGLFLGYPEEDVRGFMINQGKNCKCCGCWKVYCDECSARKTFCRYKKCEEVYQRLFLAGKPVRQLIVAA</sequence>
<gene>
    <name evidence="1" type="ORF">H9747_04105</name>
</gene>
<comment type="caution">
    <text evidence="1">The sequence shown here is derived from an EMBL/GenBank/DDBJ whole genome shotgun (WGS) entry which is preliminary data.</text>
</comment>
<reference evidence="1" key="1">
    <citation type="journal article" date="2021" name="PeerJ">
        <title>Extensive microbial diversity within the chicken gut microbiome revealed by metagenomics and culture.</title>
        <authorList>
            <person name="Gilroy R."/>
            <person name="Ravi A."/>
            <person name="Getino M."/>
            <person name="Pursley I."/>
            <person name="Horton D.L."/>
            <person name="Alikhan N.F."/>
            <person name="Baker D."/>
            <person name="Gharbi K."/>
            <person name="Hall N."/>
            <person name="Watson M."/>
            <person name="Adriaenssens E.M."/>
            <person name="Foster-Nyarko E."/>
            <person name="Jarju S."/>
            <person name="Secka A."/>
            <person name="Antonio M."/>
            <person name="Oren A."/>
            <person name="Chaudhuri R.R."/>
            <person name="La Ragione R."/>
            <person name="Hildebrand F."/>
            <person name="Pallen M.J."/>
        </authorList>
    </citation>
    <scope>NUCLEOTIDE SEQUENCE</scope>
    <source>
        <strain evidence="1">CHK195-9823</strain>
    </source>
</reference>
<dbReference type="InterPro" id="IPR024523">
    <property type="entry name" value="DUF3793"/>
</dbReference>
<accession>A0A9D1PCF2</accession>